<organism evidence="4 5">
    <name type="scientific">Reticulomyxa filosa</name>
    <dbReference type="NCBI Taxonomy" id="46433"/>
    <lineage>
        <taxon>Eukaryota</taxon>
        <taxon>Sar</taxon>
        <taxon>Rhizaria</taxon>
        <taxon>Retaria</taxon>
        <taxon>Foraminifera</taxon>
        <taxon>Monothalamids</taxon>
        <taxon>Reticulomyxidae</taxon>
        <taxon>Reticulomyxa</taxon>
    </lineage>
</organism>
<dbReference type="PANTHER" id="PTHR19848:SF8">
    <property type="entry name" value="F-BOX AND WD REPEAT DOMAIN CONTAINING 7"/>
    <property type="match status" value="1"/>
</dbReference>
<dbReference type="InterPro" id="IPR015943">
    <property type="entry name" value="WD40/YVTN_repeat-like_dom_sf"/>
</dbReference>
<evidence type="ECO:0000256" key="1">
    <source>
        <dbReference type="ARBA" id="ARBA00022574"/>
    </source>
</evidence>
<accession>X6MCC9</accession>
<gene>
    <name evidence="4" type="ORF">RFI_26684</name>
</gene>
<keyword evidence="5" id="KW-1185">Reference proteome</keyword>
<feature type="repeat" description="WD" evidence="3">
    <location>
        <begin position="135"/>
        <end position="180"/>
    </location>
</feature>
<feature type="repeat" description="WD" evidence="3">
    <location>
        <begin position="287"/>
        <end position="330"/>
    </location>
</feature>
<dbReference type="PROSITE" id="PS50082">
    <property type="entry name" value="WD_REPEATS_2"/>
    <property type="match status" value="6"/>
</dbReference>
<comment type="caution">
    <text evidence="4">The sequence shown here is derived from an EMBL/GenBank/DDBJ whole genome shotgun (WGS) entry which is preliminary data.</text>
</comment>
<keyword evidence="1 3" id="KW-0853">WD repeat</keyword>
<proteinExistence type="predicted"/>
<evidence type="ECO:0000313" key="5">
    <source>
        <dbReference type="Proteomes" id="UP000023152"/>
    </source>
</evidence>
<reference evidence="4 5" key="1">
    <citation type="journal article" date="2013" name="Curr. Biol.">
        <title>The Genome of the Foraminiferan Reticulomyxa filosa.</title>
        <authorList>
            <person name="Glockner G."/>
            <person name="Hulsmann N."/>
            <person name="Schleicher M."/>
            <person name="Noegel A.A."/>
            <person name="Eichinger L."/>
            <person name="Gallinger C."/>
            <person name="Pawlowski J."/>
            <person name="Sierra R."/>
            <person name="Euteneuer U."/>
            <person name="Pillet L."/>
            <person name="Moustafa A."/>
            <person name="Platzer M."/>
            <person name="Groth M."/>
            <person name="Szafranski K."/>
            <person name="Schliwa M."/>
        </authorList>
    </citation>
    <scope>NUCLEOTIDE SEQUENCE [LARGE SCALE GENOMIC DNA]</scope>
</reference>
<dbReference type="PROSITE" id="PS00678">
    <property type="entry name" value="WD_REPEATS_1"/>
    <property type="match status" value="6"/>
</dbReference>
<dbReference type="PROSITE" id="PS50294">
    <property type="entry name" value="WD_REPEATS_REGION"/>
    <property type="match status" value="4"/>
</dbReference>
<dbReference type="InterPro" id="IPR011047">
    <property type="entry name" value="Quinoprotein_ADH-like_sf"/>
</dbReference>
<dbReference type="SUPFAM" id="SSF50998">
    <property type="entry name" value="Quinoprotein alcohol dehydrogenase-like"/>
    <property type="match status" value="1"/>
</dbReference>
<evidence type="ECO:0000256" key="2">
    <source>
        <dbReference type="ARBA" id="ARBA00022737"/>
    </source>
</evidence>
<dbReference type="PANTHER" id="PTHR19848">
    <property type="entry name" value="WD40 REPEAT PROTEIN"/>
    <property type="match status" value="1"/>
</dbReference>
<dbReference type="CDD" id="cd00200">
    <property type="entry name" value="WD40"/>
    <property type="match status" value="1"/>
</dbReference>
<keyword evidence="2" id="KW-0677">Repeat</keyword>
<dbReference type="AlphaFoldDB" id="X6MCC9"/>
<dbReference type="PRINTS" id="PR00320">
    <property type="entry name" value="GPROTEINBRPT"/>
</dbReference>
<protein>
    <submittedName>
        <fullName evidence="4">WD-40 repeat protein</fullName>
    </submittedName>
</protein>
<feature type="repeat" description="WD" evidence="3">
    <location>
        <begin position="181"/>
        <end position="224"/>
    </location>
</feature>
<dbReference type="EMBL" id="ASPP01023235">
    <property type="protein sequence ID" value="ETO10695.1"/>
    <property type="molecule type" value="Genomic_DNA"/>
</dbReference>
<name>X6MCC9_RETFI</name>
<dbReference type="SMART" id="SM00320">
    <property type="entry name" value="WD40"/>
    <property type="match status" value="6"/>
</dbReference>
<sequence length="410" mass="46758">MTTFGNKKQALIDEEEIQLIIQYWIRILDIKLGWIQDFDKFVVKYVMLFFFFYLVQSKYVKCLFVVCYHCLKQAAFTLDIFCSSSKLLKTFTVHASRVNCIDTSTFDDGLYLSSGSDDNKVCVWDVDTGKKIQSFDGHLGPVYCVKFTRYHNHHRNTICSSSSDNTIRFWNIKDGKQLQEFNGHTEWVGGIEFSSFNGGRYLCSGSNDKTIRLWDIETSKSLHIFNGHTDTVWCVDFSPLQGNNNNDDNKSNIIGVIGGNGYTICSGSFDNTIRIWDIETSKNLIKIKGHKDWISGVKYGSNELRNTILSGSLDKSVCLWDIRSGQQIQVFNGHTSSVVTVEYSPFVINNIEASSSYNVICSGSTDNTIKFWDIRSNKSQLHIMKGNNEDDGIQCIKFLQVKRKKGKQKQ</sequence>
<dbReference type="Pfam" id="PF00400">
    <property type="entry name" value="WD40"/>
    <property type="match status" value="7"/>
</dbReference>
<dbReference type="Proteomes" id="UP000023152">
    <property type="component" value="Unassembled WGS sequence"/>
</dbReference>
<feature type="repeat" description="WD" evidence="3">
    <location>
        <begin position="91"/>
        <end position="134"/>
    </location>
</feature>
<dbReference type="Gene3D" id="2.130.10.10">
    <property type="entry name" value="YVTN repeat-like/Quinoprotein amine dehydrogenase"/>
    <property type="match status" value="3"/>
</dbReference>
<dbReference type="InterPro" id="IPR001680">
    <property type="entry name" value="WD40_rpt"/>
</dbReference>
<feature type="repeat" description="WD" evidence="3">
    <location>
        <begin position="260"/>
        <end position="286"/>
    </location>
</feature>
<feature type="repeat" description="WD" evidence="3">
    <location>
        <begin position="331"/>
        <end position="382"/>
    </location>
</feature>
<evidence type="ECO:0000313" key="4">
    <source>
        <dbReference type="EMBL" id="ETO10695.1"/>
    </source>
</evidence>
<dbReference type="InterPro" id="IPR020472">
    <property type="entry name" value="WD40_PAC1"/>
</dbReference>
<evidence type="ECO:0000256" key="3">
    <source>
        <dbReference type="PROSITE-ProRule" id="PRU00221"/>
    </source>
</evidence>
<dbReference type="InterPro" id="IPR019775">
    <property type="entry name" value="WD40_repeat_CS"/>
</dbReference>